<evidence type="ECO:0000313" key="2">
    <source>
        <dbReference type="EMBL" id="ACI17892.1"/>
    </source>
</evidence>
<protein>
    <submittedName>
        <fullName evidence="2">Uncharacterized protein</fullName>
    </submittedName>
</protein>
<name>B5Y688_COPPD</name>
<accession>B5Y688</accession>
<feature type="region of interest" description="Disordered" evidence="1">
    <location>
        <begin position="1"/>
        <end position="38"/>
    </location>
</feature>
<keyword evidence="3" id="KW-1185">Reference proteome</keyword>
<dbReference type="EMBL" id="CP001145">
    <property type="protein sequence ID" value="ACI17892.1"/>
    <property type="molecule type" value="Genomic_DNA"/>
</dbReference>
<feature type="compositionally biased region" description="Polar residues" evidence="1">
    <location>
        <begin position="1"/>
        <end position="13"/>
    </location>
</feature>
<reference evidence="2 3" key="2">
    <citation type="journal article" date="2014" name="Genome Announc.">
        <title>Complete Genome Sequence of Coprothermobacter proteolyticus DSM 5265.</title>
        <authorList>
            <person name="Alexiev A."/>
            <person name="Coil D.A."/>
            <person name="Badger J.H."/>
            <person name="Enticknap J."/>
            <person name="Ward N."/>
            <person name="Robb F.T."/>
            <person name="Eisen J.A."/>
        </authorList>
    </citation>
    <scope>NUCLEOTIDE SEQUENCE [LARGE SCALE GENOMIC DNA]</scope>
    <source>
        <strain evidence="3">ATCC 35245 / DSM 5265 / OCM 4 / BT</strain>
    </source>
</reference>
<reference evidence="3" key="1">
    <citation type="submission" date="2008-08" db="EMBL/GenBank/DDBJ databases">
        <title>The complete genome sequence of Coprothermobacter proteolyticus strain ATCC 5245 / DSM 5265 / BT.</title>
        <authorList>
            <person name="Dodson R.J."/>
            <person name="Durkin A.S."/>
            <person name="Wu M."/>
            <person name="Eisen J."/>
            <person name="Sutton G."/>
        </authorList>
    </citation>
    <scope>NUCLEOTIDE SEQUENCE [LARGE SCALE GENOMIC DNA]</scope>
    <source>
        <strain evidence="3">ATCC 35245 / DSM 5265 / OCM 4 / BT</strain>
    </source>
</reference>
<gene>
    <name evidence="2" type="ordered locus">COPRO5265_1511</name>
</gene>
<dbReference type="AlphaFoldDB" id="B5Y688"/>
<proteinExistence type="predicted"/>
<evidence type="ECO:0000256" key="1">
    <source>
        <dbReference type="SAM" id="MobiDB-lite"/>
    </source>
</evidence>
<feature type="compositionally biased region" description="Basic and acidic residues" evidence="1">
    <location>
        <begin position="21"/>
        <end position="30"/>
    </location>
</feature>
<organism evidence="2 3">
    <name type="scientific">Coprothermobacter proteolyticus (strain ATCC 35245 / DSM 5265 / OCM 4 / BT)</name>
    <dbReference type="NCBI Taxonomy" id="309798"/>
    <lineage>
        <taxon>Bacteria</taxon>
        <taxon>Pseudomonadati</taxon>
        <taxon>Coprothermobacterota</taxon>
        <taxon>Coprothermobacteria</taxon>
        <taxon>Coprothermobacterales</taxon>
        <taxon>Coprothermobacteraceae</taxon>
        <taxon>Coprothermobacter</taxon>
    </lineage>
</organism>
<sequence>MLSREAITQTGQRPMQPKKVAGREEEKELEQNCLHWRK</sequence>
<evidence type="ECO:0000313" key="3">
    <source>
        <dbReference type="Proteomes" id="UP000001732"/>
    </source>
</evidence>
<dbReference type="Proteomes" id="UP000001732">
    <property type="component" value="Chromosome"/>
</dbReference>